<sequence length="104" mass="12247">MEYVGSLRTPESLLSIFPRQMLRPVLHTPRLPIGILSVWVYVSPPKQECGQYWKDSDNKFECLWNQCKCLPCLTAKVQFLKEVRDNCYKDFGVLVHFQCPRVRK</sequence>
<proteinExistence type="predicted"/>
<dbReference type="Proteomes" id="UP001208570">
    <property type="component" value="Unassembled WGS sequence"/>
</dbReference>
<gene>
    <name evidence="1" type="ORF">LSH36_243g03006</name>
</gene>
<name>A0AAD9JMQ7_9ANNE</name>
<reference evidence="1" key="1">
    <citation type="journal article" date="2023" name="Mol. Biol. Evol.">
        <title>Third-Generation Sequencing Reveals the Adaptive Role of the Epigenome in Three Deep-Sea Polychaetes.</title>
        <authorList>
            <person name="Perez M."/>
            <person name="Aroh O."/>
            <person name="Sun Y."/>
            <person name="Lan Y."/>
            <person name="Juniper S.K."/>
            <person name="Young C.R."/>
            <person name="Angers B."/>
            <person name="Qian P.Y."/>
        </authorList>
    </citation>
    <scope>NUCLEOTIDE SEQUENCE</scope>
    <source>
        <strain evidence="1">P08H-3</strain>
    </source>
</reference>
<dbReference type="AlphaFoldDB" id="A0AAD9JMQ7"/>
<comment type="caution">
    <text evidence="1">The sequence shown here is derived from an EMBL/GenBank/DDBJ whole genome shotgun (WGS) entry which is preliminary data.</text>
</comment>
<protein>
    <submittedName>
        <fullName evidence="1">Uncharacterized protein</fullName>
    </submittedName>
</protein>
<keyword evidence="2" id="KW-1185">Reference proteome</keyword>
<accession>A0AAD9JMQ7</accession>
<organism evidence="1 2">
    <name type="scientific">Paralvinella palmiformis</name>
    <dbReference type="NCBI Taxonomy" id="53620"/>
    <lineage>
        <taxon>Eukaryota</taxon>
        <taxon>Metazoa</taxon>
        <taxon>Spiralia</taxon>
        <taxon>Lophotrochozoa</taxon>
        <taxon>Annelida</taxon>
        <taxon>Polychaeta</taxon>
        <taxon>Sedentaria</taxon>
        <taxon>Canalipalpata</taxon>
        <taxon>Terebellida</taxon>
        <taxon>Terebelliformia</taxon>
        <taxon>Alvinellidae</taxon>
        <taxon>Paralvinella</taxon>
    </lineage>
</organism>
<evidence type="ECO:0000313" key="2">
    <source>
        <dbReference type="Proteomes" id="UP001208570"/>
    </source>
</evidence>
<evidence type="ECO:0000313" key="1">
    <source>
        <dbReference type="EMBL" id="KAK2155308.1"/>
    </source>
</evidence>
<dbReference type="EMBL" id="JAODUP010000243">
    <property type="protein sequence ID" value="KAK2155308.1"/>
    <property type="molecule type" value="Genomic_DNA"/>
</dbReference>